<accession>G8QJE6</accession>
<evidence type="ECO:0000259" key="1">
    <source>
        <dbReference type="PROSITE" id="PS51534"/>
    </source>
</evidence>
<evidence type="ECO:0000313" key="2">
    <source>
        <dbReference type="EMBL" id="AEV27615.1"/>
    </source>
</evidence>
<dbReference type="Pfam" id="PF08357">
    <property type="entry name" value="SEFIR"/>
    <property type="match status" value="1"/>
</dbReference>
<name>G8QJE6_AZOOP</name>
<dbReference type="STRING" id="640081.Dsui_3284"/>
<dbReference type="Proteomes" id="UP000005633">
    <property type="component" value="Chromosome"/>
</dbReference>
<gene>
    <name evidence="2" type="ordered locus">Dsui_3284</name>
</gene>
<dbReference type="Gene3D" id="3.40.50.10140">
    <property type="entry name" value="Toll/interleukin-1 receptor homology (TIR) domain"/>
    <property type="match status" value="1"/>
</dbReference>
<dbReference type="PROSITE" id="PS51534">
    <property type="entry name" value="SEFIR"/>
    <property type="match status" value="1"/>
</dbReference>
<organism evidence="2 3">
    <name type="scientific">Azospira oryzae (strain ATCC BAA-33 / DSM 13638 / PS)</name>
    <name type="common">Dechlorosoma suillum</name>
    <dbReference type="NCBI Taxonomy" id="640081"/>
    <lineage>
        <taxon>Bacteria</taxon>
        <taxon>Pseudomonadati</taxon>
        <taxon>Pseudomonadota</taxon>
        <taxon>Betaproteobacteria</taxon>
        <taxon>Rhodocyclales</taxon>
        <taxon>Rhodocyclaceae</taxon>
        <taxon>Azospira</taxon>
    </lineage>
</organism>
<dbReference type="eggNOG" id="COG0775">
    <property type="taxonomic scope" value="Bacteria"/>
</dbReference>
<dbReference type="RefSeq" id="WP_014238295.1">
    <property type="nucleotide sequence ID" value="NC_016616.1"/>
</dbReference>
<dbReference type="EMBL" id="CP003153">
    <property type="protein sequence ID" value="AEV27615.1"/>
    <property type="molecule type" value="Genomic_DNA"/>
</dbReference>
<evidence type="ECO:0000313" key="3">
    <source>
        <dbReference type="Proteomes" id="UP000005633"/>
    </source>
</evidence>
<dbReference type="InterPro" id="IPR013568">
    <property type="entry name" value="SEFIR_dom"/>
</dbReference>
<proteinExistence type="predicted"/>
<dbReference type="HOGENOM" id="CLU_749606_0_0_4"/>
<dbReference type="OrthoDB" id="7437075at2"/>
<dbReference type="AlphaFoldDB" id="G8QJE6"/>
<dbReference type="SUPFAM" id="SSF52200">
    <property type="entry name" value="Toll/Interleukin receptor TIR domain"/>
    <property type="match status" value="1"/>
</dbReference>
<feature type="domain" description="SEFIR" evidence="1">
    <location>
        <begin position="2"/>
        <end position="140"/>
    </location>
</feature>
<dbReference type="InterPro" id="IPR035897">
    <property type="entry name" value="Toll_tir_struct_dom_sf"/>
</dbReference>
<protein>
    <submittedName>
        <fullName evidence="2">SEFIR domain-containing protein</fullName>
    </submittedName>
</protein>
<sequence length="364" mass="42269">MPTKVFLSYAHESEEISNRVLEFSNSLRQNGVDCEIDQYEEAPPEGWPKWMMRQVQEAEFVLVCCTKIFYDRANDFSGKSEGLGVKWETSLILQQLYALNTNNTKFIPIILREEDKQYIPLPLQQYTYYLVSQEEPNSKLLKRLLGISKSKRPPLGEVTPPEEEVEKLSPKERKSMFLSSIIDIDLWNEAKWSGMAFVTDPSLRDPPIACFMFQNELAGEKIFNQLKKEFGSRDEREEIRLSFIEGISKKSPRDYKVHFGSSRDGLINKLKKYKLSPDSTLLMMISRIHEMNPPSNPSSLTVFKHAYSHFKRYSITNIITKNGRLTPSWDNLIEMRNVVFRQAADVLKDKNDEDFVAVHKYKGE</sequence>
<reference evidence="2 3" key="1">
    <citation type="journal article" date="2012" name="J. Bacteriol.">
        <title>Complete genome sequence of the anaerobic perchlorate-reducing bacterium Azospira suillum strain PS.</title>
        <authorList>
            <person name="Byrne-Bailey K.G."/>
            <person name="Coates J.D."/>
        </authorList>
    </citation>
    <scope>NUCLEOTIDE SEQUENCE [LARGE SCALE GENOMIC DNA]</scope>
    <source>
        <strain evidence="3">ATCC BAA-33 / DSM 13638 / PS</strain>
    </source>
</reference>
<dbReference type="KEGG" id="dsu:Dsui_3284"/>